<dbReference type="EMBL" id="NIDF01000036">
    <property type="protein sequence ID" value="TYJ55634.1"/>
    <property type="molecule type" value="Genomic_DNA"/>
</dbReference>
<evidence type="ECO:0000313" key="1">
    <source>
        <dbReference type="EMBL" id="TYJ55634.1"/>
    </source>
</evidence>
<keyword evidence="2" id="KW-1185">Reference proteome</keyword>
<dbReference type="AlphaFoldDB" id="A0A5D3AYQ3"/>
<proteinExistence type="predicted"/>
<reference evidence="1 2" key="1">
    <citation type="submission" date="2017-05" db="EMBL/GenBank/DDBJ databases">
        <title>The Genome Sequence of Tsuchiyaea wingfieldii DSM 27421.</title>
        <authorList>
            <person name="Cuomo C."/>
            <person name="Passer A."/>
            <person name="Billmyre B."/>
            <person name="Heitman J."/>
        </authorList>
    </citation>
    <scope>NUCLEOTIDE SEQUENCE [LARGE SCALE GENOMIC DNA]</scope>
    <source>
        <strain evidence="1 2">DSM 27421</strain>
    </source>
</reference>
<protein>
    <submittedName>
        <fullName evidence="1">Uncharacterized protein</fullName>
    </submittedName>
</protein>
<comment type="caution">
    <text evidence="1">The sequence shown here is derived from an EMBL/GenBank/DDBJ whole genome shotgun (WGS) entry which is preliminary data.</text>
</comment>
<dbReference type="Proteomes" id="UP000322245">
    <property type="component" value="Unassembled WGS sequence"/>
</dbReference>
<accession>A0A5D3AYQ3</accession>
<name>A0A5D3AYQ3_9TREE</name>
<evidence type="ECO:0000313" key="2">
    <source>
        <dbReference type="Proteomes" id="UP000322245"/>
    </source>
</evidence>
<gene>
    <name evidence="1" type="ORF">B9479_003666</name>
</gene>
<sequence length="100" mass="11129">MADQSELVLISVTTSTTDRTGALFPDADVHHSEYNTDHAWEILDVTIEGDDDQPDEVETDVHFWTKGSQTAQDYYAGGEEIIADLNANVVDAWDAQDRDN</sequence>
<organism evidence="1 2">
    <name type="scientific">Cryptococcus floricola</name>
    <dbReference type="NCBI Taxonomy" id="2591691"/>
    <lineage>
        <taxon>Eukaryota</taxon>
        <taxon>Fungi</taxon>
        <taxon>Dikarya</taxon>
        <taxon>Basidiomycota</taxon>
        <taxon>Agaricomycotina</taxon>
        <taxon>Tremellomycetes</taxon>
        <taxon>Tremellales</taxon>
        <taxon>Cryptococcaceae</taxon>
        <taxon>Cryptococcus</taxon>
    </lineage>
</organism>